<evidence type="ECO:0000313" key="2">
    <source>
        <dbReference type="Proteomes" id="UP001164250"/>
    </source>
</evidence>
<sequence>MVHFNGLCISSSLYDYYCKLTLNSIAVVADVLLVLLFYWFFHSGRIFTSSATNLLLLVSITLFGYGFLPSNIFGLKVPSIPLSSFDMIPPDHNKYNY</sequence>
<protein>
    <submittedName>
        <fullName evidence="1">Uncharacterized protein</fullName>
    </submittedName>
</protein>
<keyword evidence="2" id="KW-1185">Reference proteome</keyword>
<gene>
    <name evidence="1" type="ORF">Patl1_26471</name>
</gene>
<evidence type="ECO:0000313" key="1">
    <source>
        <dbReference type="EMBL" id="KAJ0093907.1"/>
    </source>
</evidence>
<name>A0ACC1B4T5_9ROSI</name>
<reference evidence="2" key="1">
    <citation type="journal article" date="2023" name="G3 (Bethesda)">
        <title>Genome assembly and association tests identify interacting loci associated with vigor, precocity, and sex in interspecific pistachio rootstocks.</title>
        <authorList>
            <person name="Palmer W."/>
            <person name="Jacygrad E."/>
            <person name="Sagayaradj S."/>
            <person name="Cavanaugh K."/>
            <person name="Han R."/>
            <person name="Bertier L."/>
            <person name="Beede B."/>
            <person name="Kafkas S."/>
            <person name="Golino D."/>
            <person name="Preece J."/>
            <person name="Michelmore R."/>
        </authorList>
    </citation>
    <scope>NUCLEOTIDE SEQUENCE [LARGE SCALE GENOMIC DNA]</scope>
</reference>
<comment type="caution">
    <text evidence="1">The sequence shown here is derived from an EMBL/GenBank/DDBJ whole genome shotgun (WGS) entry which is preliminary data.</text>
</comment>
<dbReference type="Proteomes" id="UP001164250">
    <property type="component" value="Chromosome 7"/>
</dbReference>
<proteinExistence type="predicted"/>
<accession>A0ACC1B4T5</accession>
<organism evidence="1 2">
    <name type="scientific">Pistacia atlantica</name>
    <dbReference type="NCBI Taxonomy" id="434234"/>
    <lineage>
        <taxon>Eukaryota</taxon>
        <taxon>Viridiplantae</taxon>
        <taxon>Streptophyta</taxon>
        <taxon>Embryophyta</taxon>
        <taxon>Tracheophyta</taxon>
        <taxon>Spermatophyta</taxon>
        <taxon>Magnoliopsida</taxon>
        <taxon>eudicotyledons</taxon>
        <taxon>Gunneridae</taxon>
        <taxon>Pentapetalae</taxon>
        <taxon>rosids</taxon>
        <taxon>malvids</taxon>
        <taxon>Sapindales</taxon>
        <taxon>Anacardiaceae</taxon>
        <taxon>Pistacia</taxon>
    </lineage>
</organism>
<dbReference type="EMBL" id="CM047903">
    <property type="protein sequence ID" value="KAJ0093907.1"/>
    <property type="molecule type" value="Genomic_DNA"/>
</dbReference>